<comment type="similarity">
    <text evidence="1 2">Belongs to the OprB family.</text>
</comment>
<protein>
    <submittedName>
        <fullName evidence="3">Carbohydrate porin</fullName>
    </submittedName>
</protein>
<dbReference type="Gene3D" id="2.40.160.180">
    <property type="entry name" value="Carbohydrate-selective porin OprB"/>
    <property type="match status" value="1"/>
</dbReference>
<dbReference type="InterPro" id="IPR038673">
    <property type="entry name" value="OprB_sf"/>
</dbReference>
<dbReference type="InterPro" id="IPR007049">
    <property type="entry name" value="Carb-sel_porin_OprB"/>
</dbReference>
<evidence type="ECO:0000313" key="4">
    <source>
        <dbReference type="Proteomes" id="UP001139353"/>
    </source>
</evidence>
<sequence>MLRVVSAHAYDIAADKYFLGDWGDIRSRLADEGVNFDFDYVGELAHNASGGTEQLTRYSDQWMFGNTLDLSKLMGWKGGTLQTTITDRNGRNLGADANIGNNMLLQEVYGRSQTWHLTQFWLNQTLADGSLQIKAGRMTMGEDFANFSCDFQNLTFCGSQPGNIVSGYWVNWPTSQWATRLKYQTSQQSYIQIGAYQVNPRYLDDAYTRHHGLSLDNPSGTTGTMIPLEAAWLPTLDGRPGSYKVGIWYNTSDGNDLYDDVNRNPRGVTGMDPLRRDGQFGAYVNFQQQMSGAPGERGATTFLNISQADRNTARVDGQISMGAQYLGPFDRSRDAIGAAIGATHNNARYASFVRQNNLRTGQRVVAGSGYEYVTEMYYSWSPAPSIYLRPNLQYILHPGGSDQNKNAFVIGLKSGLTF</sequence>
<dbReference type="RefSeq" id="WP_275685508.1">
    <property type="nucleotide sequence ID" value="NZ_JAJLJH010000014.1"/>
</dbReference>
<dbReference type="AlphaFoldDB" id="A0A9X2C317"/>
<organism evidence="3 4">
    <name type="scientific">Scleromatobacter humisilvae</name>
    <dbReference type="NCBI Taxonomy" id="2897159"/>
    <lineage>
        <taxon>Bacteria</taxon>
        <taxon>Pseudomonadati</taxon>
        <taxon>Pseudomonadota</taxon>
        <taxon>Betaproteobacteria</taxon>
        <taxon>Burkholderiales</taxon>
        <taxon>Sphaerotilaceae</taxon>
        <taxon>Scleromatobacter</taxon>
    </lineage>
</organism>
<evidence type="ECO:0000256" key="1">
    <source>
        <dbReference type="ARBA" id="ARBA00008769"/>
    </source>
</evidence>
<gene>
    <name evidence="3" type="ORF">LPC04_27395</name>
</gene>
<comment type="caution">
    <text evidence="3">The sequence shown here is derived from an EMBL/GenBank/DDBJ whole genome shotgun (WGS) entry which is preliminary data.</text>
</comment>
<dbReference type="GO" id="GO:0015288">
    <property type="term" value="F:porin activity"/>
    <property type="evidence" value="ECO:0007669"/>
    <property type="project" value="InterPro"/>
</dbReference>
<dbReference type="Pfam" id="PF04966">
    <property type="entry name" value="OprB"/>
    <property type="match status" value="1"/>
</dbReference>
<dbReference type="PANTHER" id="PTHR37944">
    <property type="entry name" value="PORIN B"/>
    <property type="match status" value="1"/>
</dbReference>
<dbReference type="Proteomes" id="UP001139353">
    <property type="component" value="Unassembled WGS sequence"/>
</dbReference>
<name>A0A9X2C317_9BURK</name>
<evidence type="ECO:0000256" key="2">
    <source>
        <dbReference type="RuleBase" id="RU363072"/>
    </source>
</evidence>
<dbReference type="EMBL" id="JAJLJH010000014">
    <property type="protein sequence ID" value="MCK9689461.1"/>
    <property type="molecule type" value="Genomic_DNA"/>
</dbReference>
<dbReference type="InterPro" id="IPR052932">
    <property type="entry name" value="OprB_Porin"/>
</dbReference>
<evidence type="ECO:0000313" key="3">
    <source>
        <dbReference type="EMBL" id="MCK9689461.1"/>
    </source>
</evidence>
<dbReference type="GO" id="GO:0008643">
    <property type="term" value="P:carbohydrate transport"/>
    <property type="evidence" value="ECO:0007669"/>
    <property type="project" value="InterPro"/>
</dbReference>
<dbReference type="GO" id="GO:0016020">
    <property type="term" value="C:membrane"/>
    <property type="evidence" value="ECO:0007669"/>
    <property type="project" value="InterPro"/>
</dbReference>
<accession>A0A9X2C317</accession>
<dbReference type="PANTHER" id="PTHR37944:SF1">
    <property type="entry name" value="PORIN B"/>
    <property type="match status" value="1"/>
</dbReference>
<keyword evidence="4" id="KW-1185">Reference proteome</keyword>
<reference evidence="3" key="1">
    <citation type="submission" date="2021-11" db="EMBL/GenBank/DDBJ databases">
        <title>BS-T2-15 a new species belonging to the Comamonadaceae family isolated from the soil of a French oak forest.</title>
        <authorList>
            <person name="Mieszkin S."/>
            <person name="Alain K."/>
        </authorList>
    </citation>
    <scope>NUCLEOTIDE SEQUENCE</scope>
    <source>
        <strain evidence="3">BS-T2-15</strain>
    </source>
</reference>
<proteinExistence type="inferred from homology"/>